<dbReference type="Gene3D" id="2.40.128.20">
    <property type="match status" value="1"/>
</dbReference>
<dbReference type="EMBL" id="GBZX01000273">
    <property type="protein sequence ID" value="JAG92467.1"/>
    <property type="molecule type" value="mRNA"/>
</dbReference>
<evidence type="ECO:0000313" key="1">
    <source>
        <dbReference type="EMBL" id="JAG92467.1"/>
    </source>
</evidence>
<accession>A0A0C9SE56</accession>
<reference evidence="1" key="1">
    <citation type="journal article" date="2015" name="PLoS ONE">
        <title>An Insight into the Sialome of the Lone Star Tick, Amblyomma americanum, with a Glimpse on Its Time Dependent Gene Expression.</title>
        <authorList>
            <person name="Karim S."/>
            <person name="Ribeiro J.M."/>
        </authorList>
    </citation>
    <scope>NUCLEOTIDE SEQUENCE</scope>
    <source>
        <tissue evidence="1">Salivary gland</tissue>
    </source>
</reference>
<name>A0A0C9SE56_AMBAM</name>
<organism evidence="1">
    <name type="scientific">Amblyomma americanum</name>
    <name type="common">Lone star tick</name>
    <dbReference type="NCBI Taxonomy" id="6943"/>
    <lineage>
        <taxon>Eukaryota</taxon>
        <taxon>Metazoa</taxon>
        <taxon>Ecdysozoa</taxon>
        <taxon>Arthropoda</taxon>
        <taxon>Chelicerata</taxon>
        <taxon>Arachnida</taxon>
        <taxon>Acari</taxon>
        <taxon>Parasitiformes</taxon>
        <taxon>Ixodida</taxon>
        <taxon>Ixodoidea</taxon>
        <taxon>Ixodidae</taxon>
        <taxon>Amblyomminae</taxon>
        <taxon>Amblyomma</taxon>
    </lineage>
</organism>
<dbReference type="InterPro" id="IPR012674">
    <property type="entry name" value="Calycin"/>
</dbReference>
<dbReference type="AlphaFoldDB" id="A0A0C9SE56"/>
<proteinExistence type="evidence at transcript level"/>
<sequence>MVLSEITKWLALFSALTTSYLFFVEGKDFAEKFLTDDRRIFLVAFTNDSIPSFPDFRCVRSDYPEKSDKMTRKVQYEEADQVSIVEEKLWKRTYKEVTFMLGSEGPNTTLTILDVSPPTYFSHLYIGTFSVVIEHNDCLIVGDKAFDGNGKQRCLAWSHEKTFRSLHKDCKSALQVSCVNTVHIEEKNITDCGYAVRH</sequence>
<protein>
    <submittedName>
        <fullName evidence="1">Putative secreted protein</fullName>
    </submittedName>
</protein>